<sequence length="79" mass="8463">MRRFLLVGTIARRRVRTNHPTATSTPMINAATEAWEAPSAQSLPRKYNPINSAIVSTIPPMNSHSGNGALCFLGCLGLG</sequence>
<organism evidence="1 2">
    <name type="scientific">Dictyobacter kobayashii</name>
    <dbReference type="NCBI Taxonomy" id="2014872"/>
    <lineage>
        <taxon>Bacteria</taxon>
        <taxon>Bacillati</taxon>
        <taxon>Chloroflexota</taxon>
        <taxon>Ktedonobacteria</taxon>
        <taxon>Ktedonobacterales</taxon>
        <taxon>Dictyobacteraceae</taxon>
        <taxon>Dictyobacter</taxon>
    </lineage>
</organism>
<reference evidence="2" key="1">
    <citation type="submission" date="2018-12" db="EMBL/GenBank/DDBJ databases">
        <title>Tengunoibacter tsumagoiensis gen. nov., sp. nov., Dictyobacter kobayashii sp. nov., D. alpinus sp. nov., and D. joshuensis sp. nov. and description of Dictyobacteraceae fam. nov. within the order Ktedonobacterales isolated from Tengu-no-mugimeshi.</title>
        <authorList>
            <person name="Wang C.M."/>
            <person name="Zheng Y."/>
            <person name="Sakai Y."/>
            <person name="Toyoda A."/>
            <person name="Minakuchi Y."/>
            <person name="Abe K."/>
            <person name="Yokota A."/>
            <person name="Yabe S."/>
        </authorList>
    </citation>
    <scope>NUCLEOTIDE SEQUENCE [LARGE SCALE GENOMIC DNA]</scope>
    <source>
        <strain evidence="2">Uno11</strain>
    </source>
</reference>
<dbReference type="AlphaFoldDB" id="A0A402AXB2"/>
<dbReference type="EMBL" id="BIFS01000002">
    <property type="protein sequence ID" value="GCE23694.1"/>
    <property type="molecule type" value="Genomic_DNA"/>
</dbReference>
<gene>
    <name evidence="1" type="ORF">KDK_74940</name>
</gene>
<evidence type="ECO:0000313" key="1">
    <source>
        <dbReference type="EMBL" id="GCE23694.1"/>
    </source>
</evidence>
<comment type="caution">
    <text evidence="1">The sequence shown here is derived from an EMBL/GenBank/DDBJ whole genome shotgun (WGS) entry which is preliminary data.</text>
</comment>
<accession>A0A402AXB2</accession>
<protein>
    <submittedName>
        <fullName evidence="1">Uncharacterized protein</fullName>
    </submittedName>
</protein>
<keyword evidence="2" id="KW-1185">Reference proteome</keyword>
<proteinExistence type="predicted"/>
<dbReference type="Proteomes" id="UP000287188">
    <property type="component" value="Unassembled WGS sequence"/>
</dbReference>
<name>A0A402AXB2_9CHLR</name>
<evidence type="ECO:0000313" key="2">
    <source>
        <dbReference type="Proteomes" id="UP000287188"/>
    </source>
</evidence>